<keyword evidence="2" id="KW-1185">Reference proteome</keyword>
<accession>A0ABN3G0P8</accession>
<sequence length="125" mass="13572">MLFGLLEPVGEIGMDFLQPRQLSWVNPKEWASDTRIFVLARRSVVATAGSESDLPQLEVREELVPFRGGELTVFLAGSLGAAAGDEGPVMRDHVLGVDRLSLATSDIATVRMPSRLPALWISRVG</sequence>
<organism evidence="1 2">
    <name type="scientific">Dactylosporangium salmoneum</name>
    <dbReference type="NCBI Taxonomy" id="53361"/>
    <lineage>
        <taxon>Bacteria</taxon>
        <taxon>Bacillati</taxon>
        <taxon>Actinomycetota</taxon>
        <taxon>Actinomycetes</taxon>
        <taxon>Micromonosporales</taxon>
        <taxon>Micromonosporaceae</taxon>
        <taxon>Dactylosporangium</taxon>
    </lineage>
</organism>
<gene>
    <name evidence="1" type="ORF">GCM10010170_025530</name>
</gene>
<dbReference type="Proteomes" id="UP001501444">
    <property type="component" value="Unassembled WGS sequence"/>
</dbReference>
<dbReference type="RefSeq" id="WP_344612525.1">
    <property type="nucleotide sequence ID" value="NZ_BAAARV010000021.1"/>
</dbReference>
<comment type="caution">
    <text evidence="1">The sequence shown here is derived from an EMBL/GenBank/DDBJ whole genome shotgun (WGS) entry which is preliminary data.</text>
</comment>
<dbReference type="EMBL" id="BAAARV010000021">
    <property type="protein sequence ID" value="GAA2341797.1"/>
    <property type="molecule type" value="Genomic_DNA"/>
</dbReference>
<protein>
    <submittedName>
        <fullName evidence="1">Uncharacterized protein</fullName>
    </submittedName>
</protein>
<evidence type="ECO:0000313" key="1">
    <source>
        <dbReference type="EMBL" id="GAA2341797.1"/>
    </source>
</evidence>
<reference evidence="1 2" key="1">
    <citation type="journal article" date="2019" name="Int. J. Syst. Evol. Microbiol.">
        <title>The Global Catalogue of Microorganisms (GCM) 10K type strain sequencing project: providing services to taxonomists for standard genome sequencing and annotation.</title>
        <authorList>
            <consortium name="The Broad Institute Genomics Platform"/>
            <consortium name="The Broad Institute Genome Sequencing Center for Infectious Disease"/>
            <person name="Wu L."/>
            <person name="Ma J."/>
        </authorList>
    </citation>
    <scope>NUCLEOTIDE SEQUENCE [LARGE SCALE GENOMIC DNA]</scope>
    <source>
        <strain evidence="1 2">JCM 3272</strain>
    </source>
</reference>
<evidence type="ECO:0000313" key="2">
    <source>
        <dbReference type="Proteomes" id="UP001501444"/>
    </source>
</evidence>
<name>A0ABN3G0P8_9ACTN</name>
<proteinExistence type="predicted"/>